<proteinExistence type="predicted"/>
<gene>
    <name evidence="2" type="ORF">GSOID_T00003277001</name>
</gene>
<keyword evidence="3" id="KW-1185">Reference proteome</keyword>
<reference evidence="2" key="1">
    <citation type="journal article" date="2010" name="Science">
        <title>Plasticity of animal genome architecture unmasked by rapid evolution of a pelagic tunicate.</title>
        <authorList>
            <person name="Denoeud F."/>
            <person name="Henriet S."/>
            <person name="Mungpakdee S."/>
            <person name="Aury J.M."/>
            <person name="Da Silva C."/>
            <person name="Brinkmann H."/>
            <person name="Mikhaleva J."/>
            <person name="Olsen L.C."/>
            <person name="Jubin C."/>
            <person name="Canestro C."/>
            <person name="Bouquet J.M."/>
            <person name="Danks G."/>
            <person name="Poulain J."/>
            <person name="Campsteijn C."/>
            <person name="Adamski M."/>
            <person name="Cross I."/>
            <person name="Yadetie F."/>
            <person name="Muffato M."/>
            <person name="Louis A."/>
            <person name="Butcher S."/>
            <person name="Tsagkogeorga G."/>
            <person name="Konrad A."/>
            <person name="Singh S."/>
            <person name="Jensen M.F."/>
            <person name="Cong E.H."/>
            <person name="Eikeseth-Otteraa H."/>
            <person name="Noel B."/>
            <person name="Anthouard V."/>
            <person name="Porcel B.M."/>
            <person name="Kachouri-Lafond R."/>
            <person name="Nishino A."/>
            <person name="Ugolini M."/>
            <person name="Chourrout P."/>
            <person name="Nishida H."/>
            <person name="Aasland R."/>
            <person name="Huzurbazar S."/>
            <person name="Westhof E."/>
            <person name="Delsuc F."/>
            <person name="Lehrach H."/>
            <person name="Reinhardt R."/>
            <person name="Weissenbach J."/>
            <person name="Roy S.W."/>
            <person name="Artiguenave F."/>
            <person name="Postlethwait J.H."/>
            <person name="Manak J.R."/>
            <person name="Thompson E.M."/>
            <person name="Jaillon O."/>
            <person name="Du Pasquier L."/>
            <person name="Boudinot P."/>
            <person name="Liberles D.A."/>
            <person name="Volff J.N."/>
            <person name="Philippe H."/>
            <person name="Lenhard B."/>
            <person name="Roest Crollius H."/>
            <person name="Wincker P."/>
            <person name="Chourrout D."/>
        </authorList>
    </citation>
    <scope>NUCLEOTIDE SEQUENCE [LARGE SCALE GENOMIC DNA]</scope>
</reference>
<name>E4X6G2_OIKDI</name>
<dbReference type="OrthoDB" id="10567575at2759"/>
<dbReference type="AlphaFoldDB" id="E4X6G2"/>
<dbReference type="Proteomes" id="UP000001307">
    <property type="component" value="Unassembled WGS sequence"/>
</dbReference>
<sequence>MDVALLSKSTQLSVMLSWYKLSKDFHVTEKLVEIYANEECEAEEPAHPFKREDKKLCIPSEDSQQIELPPFTAKAVNLVLRLVMTAGSDVIIKSFNLVDCSPEPDMSKKPTPKPSGWLANAKAINDPRYGTYWKPEQKVEEVEVITPAPVVIVNAPTQATEAAATMADQNEESLPEEPAEIQLKGANARASSTTTTTTTTKTTYKKAEAVDLPADWGKKKELDSFVKYLSNEEEEIEELIEEEDEIVEIVNFKKDKKSKKTAPEESSSLAASISTCLSALLMLLLAL</sequence>
<accession>E4X6G2</accession>
<evidence type="ECO:0000256" key="1">
    <source>
        <dbReference type="SAM" id="Coils"/>
    </source>
</evidence>
<organism evidence="2">
    <name type="scientific">Oikopleura dioica</name>
    <name type="common">Tunicate</name>
    <dbReference type="NCBI Taxonomy" id="34765"/>
    <lineage>
        <taxon>Eukaryota</taxon>
        <taxon>Metazoa</taxon>
        <taxon>Chordata</taxon>
        <taxon>Tunicata</taxon>
        <taxon>Appendicularia</taxon>
        <taxon>Copelata</taxon>
        <taxon>Oikopleuridae</taxon>
        <taxon>Oikopleura</taxon>
    </lineage>
</organism>
<dbReference type="EMBL" id="FN653027">
    <property type="protein sequence ID" value="CBY07915.1"/>
    <property type="molecule type" value="Genomic_DNA"/>
</dbReference>
<protein>
    <submittedName>
        <fullName evidence="2">Uncharacterized protein</fullName>
    </submittedName>
</protein>
<feature type="coiled-coil region" evidence="1">
    <location>
        <begin position="222"/>
        <end position="249"/>
    </location>
</feature>
<evidence type="ECO:0000313" key="3">
    <source>
        <dbReference type="Proteomes" id="UP000001307"/>
    </source>
</evidence>
<keyword evidence="1" id="KW-0175">Coiled coil</keyword>
<dbReference type="InParanoid" id="E4X6G2"/>
<evidence type="ECO:0000313" key="2">
    <source>
        <dbReference type="EMBL" id="CBY07915.1"/>
    </source>
</evidence>